<evidence type="ECO:0000256" key="5">
    <source>
        <dbReference type="HAMAP-Rule" id="MF_01107"/>
    </source>
</evidence>
<dbReference type="RefSeq" id="WP_198507072.1">
    <property type="nucleotide sequence ID" value="NZ_CP018799.1"/>
</dbReference>
<dbReference type="NCBIfam" id="NF002874">
    <property type="entry name" value="PRK03244.1"/>
    <property type="match status" value="1"/>
</dbReference>
<dbReference type="Pfam" id="PF00202">
    <property type="entry name" value="Aminotran_3"/>
    <property type="match status" value="1"/>
</dbReference>
<feature type="binding site" evidence="5">
    <location>
        <begin position="95"/>
        <end position="96"/>
    </location>
    <ligand>
        <name>pyridoxal 5'-phosphate</name>
        <dbReference type="ChEBI" id="CHEBI:597326"/>
    </ligand>
</feature>
<dbReference type="GO" id="GO:0030170">
    <property type="term" value="F:pyridoxal phosphate binding"/>
    <property type="evidence" value="ECO:0007669"/>
    <property type="project" value="InterPro"/>
</dbReference>
<comment type="subunit">
    <text evidence="5">Homodimer.</text>
</comment>
<evidence type="ECO:0000256" key="1">
    <source>
        <dbReference type="ARBA" id="ARBA00022576"/>
    </source>
</evidence>
<gene>
    <name evidence="5" type="primary">argD</name>
    <name evidence="6" type="ORF">Ga0123461_2437</name>
</gene>
<dbReference type="NCBIfam" id="TIGR00707">
    <property type="entry name" value="argD"/>
    <property type="match status" value="1"/>
</dbReference>
<dbReference type="KEGG" id="maes:Ga0123461_2437"/>
<keyword evidence="5" id="KW-0963">Cytoplasm</keyword>
<feature type="binding site" evidence="5">
    <location>
        <position position="270"/>
    </location>
    <ligand>
        <name>pyridoxal 5'-phosphate</name>
        <dbReference type="ChEBI" id="CHEBI:597326"/>
    </ligand>
</feature>
<dbReference type="PIRSF" id="PIRSF000521">
    <property type="entry name" value="Transaminase_4ab_Lys_Orn"/>
    <property type="match status" value="1"/>
</dbReference>
<dbReference type="PANTHER" id="PTHR11986">
    <property type="entry name" value="AMINOTRANSFERASE CLASS III"/>
    <property type="match status" value="1"/>
</dbReference>
<reference evidence="6 7" key="1">
    <citation type="submission" date="2016-12" db="EMBL/GenBank/DDBJ databases">
        <title>Isolation and genomic insights into novel planktonic Zetaproteobacteria from stratified waters of the Chesapeake Bay.</title>
        <authorList>
            <person name="McAllister S.M."/>
            <person name="Kato S."/>
            <person name="Chan C.S."/>
            <person name="Chiu B.K."/>
            <person name="Field E.K."/>
        </authorList>
    </citation>
    <scope>NUCLEOTIDE SEQUENCE [LARGE SCALE GENOMIC DNA]</scope>
    <source>
        <strain evidence="6 7">CP-5</strain>
    </source>
</reference>
<dbReference type="GO" id="GO:0003992">
    <property type="term" value="F:N2-acetyl-L-ornithine:2-oxoglutarate 5-aminotransferase activity"/>
    <property type="evidence" value="ECO:0007669"/>
    <property type="project" value="UniProtKB-UniRule"/>
</dbReference>
<feature type="modified residue" description="N6-(pyridoxal phosphate)lysine" evidence="5">
    <location>
        <position position="241"/>
    </location>
</feature>
<dbReference type="FunFam" id="3.40.640.10:FF:000004">
    <property type="entry name" value="Acetylornithine aminotransferase"/>
    <property type="match status" value="1"/>
</dbReference>
<evidence type="ECO:0000256" key="2">
    <source>
        <dbReference type="ARBA" id="ARBA00022605"/>
    </source>
</evidence>
<comment type="similarity">
    <text evidence="5">Belongs to the class-III pyridoxal-phosphate-dependent aminotransferase family. ArgD subfamily.</text>
</comment>
<evidence type="ECO:0000313" key="6">
    <source>
        <dbReference type="EMBL" id="ATX80836.1"/>
    </source>
</evidence>
<dbReference type="PROSITE" id="PS00600">
    <property type="entry name" value="AA_TRANSFER_CLASS_3"/>
    <property type="match status" value="1"/>
</dbReference>
<keyword evidence="5" id="KW-0055">Arginine biosynthesis</keyword>
<name>A0A2K8L982_MARES</name>
<dbReference type="NCBIfam" id="NF002325">
    <property type="entry name" value="PRK01278.1"/>
    <property type="match status" value="1"/>
</dbReference>
<dbReference type="CDD" id="cd00610">
    <property type="entry name" value="OAT_like"/>
    <property type="match status" value="1"/>
</dbReference>
<keyword evidence="1 5" id="KW-0032">Aminotransferase</keyword>
<comment type="catalytic activity">
    <reaction evidence="5">
        <text>N(2)-acetyl-L-ornithine + 2-oxoglutarate = N-acetyl-L-glutamate 5-semialdehyde + L-glutamate</text>
        <dbReference type="Rhea" id="RHEA:18049"/>
        <dbReference type="ChEBI" id="CHEBI:16810"/>
        <dbReference type="ChEBI" id="CHEBI:29123"/>
        <dbReference type="ChEBI" id="CHEBI:29985"/>
        <dbReference type="ChEBI" id="CHEBI:57805"/>
        <dbReference type="EC" id="2.6.1.11"/>
    </reaction>
</comment>
<sequence>MNAVMNTYARFPLTLVRGEGARVWDDAGNCYLDFISGIAVDTLGHAHPKMTEALSAQAATMLHCSNLFHIPKQKQLAEKLCRASGLDAAFFCNSGAEANEAAIKLARKYFHDQGSTRRTVITATQSFHGRLLSTLTATGQDKVKIGFDPLPAGFVHVPLNDLDALKEVISSQTAAILLEPLQGEGGVNIADAAYLQAVRKLCDEHGILLMLDEVQTGIGRCGTMFAFEQAGIKPDILTLAKGLGGGVPIGAMLATDAAAASFGPGTHGSTFGGNPLSCTAALTVLDVLEEESLLENVNARGEQLMQGLKALQPRFPVIREVRGQGLLIGVELSVESAPFIAGARERGLLVLAAGPNVLRLLPPLNVTEAEVDEALVTLITVMENAQ</sequence>
<dbReference type="InterPro" id="IPR005814">
    <property type="entry name" value="Aminotrans_3"/>
</dbReference>
<feature type="binding site" evidence="5">
    <location>
        <position position="130"/>
    </location>
    <ligand>
        <name>N(2)-acetyl-L-ornithine</name>
        <dbReference type="ChEBI" id="CHEBI:57805"/>
    </ligand>
</feature>
<dbReference type="AlphaFoldDB" id="A0A2K8L982"/>
<comment type="pathway">
    <text evidence="5">Amino-acid biosynthesis; L-arginine biosynthesis; N(2)-acetyl-L-ornithine from L-glutamate: step 4/4.</text>
</comment>
<keyword evidence="7" id="KW-1185">Reference proteome</keyword>
<dbReference type="GO" id="GO:0042802">
    <property type="term" value="F:identical protein binding"/>
    <property type="evidence" value="ECO:0007669"/>
    <property type="project" value="TreeGrafter"/>
</dbReference>
<dbReference type="GO" id="GO:0006526">
    <property type="term" value="P:L-arginine biosynthetic process"/>
    <property type="evidence" value="ECO:0007669"/>
    <property type="project" value="UniProtKB-UniRule"/>
</dbReference>
<evidence type="ECO:0000256" key="4">
    <source>
        <dbReference type="ARBA" id="ARBA00022898"/>
    </source>
</evidence>
<dbReference type="Gene3D" id="3.40.640.10">
    <property type="entry name" value="Type I PLP-dependent aspartate aminotransferase-like (Major domain)"/>
    <property type="match status" value="1"/>
</dbReference>
<dbReference type="InterPro" id="IPR015421">
    <property type="entry name" value="PyrdxlP-dep_Trfase_major"/>
</dbReference>
<dbReference type="SUPFAM" id="SSF53383">
    <property type="entry name" value="PLP-dependent transferases"/>
    <property type="match status" value="1"/>
</dbReference>
<feature type="binding site" evidence="5">
    <location>
        <position position="127"/>
    </location>
    <ligand>
        <name>pyridoxal 5'-phosphate</name>
        <dbReference type="ChEBI" id="CHEBI:597326"/>
    </ligand>
</feature>
<dbReference type="Gene3D" id="3.90.1150.10">
    <property type="entry name" value="Aspartate Aminotransferase, domain 1"/>
    <property type="match status" value="1"/>
</dbReference>
<keyword evidence="2 5" id="KW-0028">Amino-acid biosynthesis</keyword>
<accession>A0A2K8L982</accession>
<evidence type="ECO:0000313" key="7">
    <source>
        <dbReference type="Proteomes" id="UP000231701"/>
    </source>
</evidence>
<dbReference type="InterPro" id="IPR015424">
    <property type="entry name" value="PyrdxlP-dep_Trfase"/>
</dbReference>
<keyword evidence="4 5" id="KW-0663">Pyridoxal phosphate</keyword>
<comment type="subcellular location">
    <subcellularLocation>
        <location evidence="5">Cytoplasm</location>
    </subcellularLocation>
</comment>
<dbReference type="InterPro" id="IPR015422">
    <property type="entry name" value="PyrdxlP-dep_Trfase_small"/>
</dbReference>
<dbReference type="EC" id="2.6.1.11" evidence="5"/>
<feature type="binding site" evidence="5">
    <location>
        <begin position="212"/>
        <end position="215"/>
    </location>
    <ligand>
        <name>pyridoxal 5'-phosphate</name>
        <dbReference type="ChEBI" id="CHEBI:597326"/>
    </ligand>
</feature>
<dbReference type="HAMAP" id="MF_01107">
    <property type="entry name" value="ArgD_aminotrans_3"/>
    <property type="match status" value="1"/>
</dbReference>
<feature type="binding site" evidence="5">
    <location>
        <position position="269"/>
    </location>
    <ligand>
        <name>N(2)-acetyl-L-ornithine</name>
        <dbReference type="ChEBI" id="CHEBI:57805"/>
    </ligand>
</feature>
<comment type="cofactor">
    <cofactor evidence="5">
        <name>pyridoxal 5'-phosphate</name>
        <dbReference type="ChEBI" id="CHEBI:597326"/>
    </cofactor>
    <text evidence="5">Binds 1 pyridoxal phosphate per subunit.</text>
</comment>
<proteinExistence type="inferred from homology"/>
<organism evidence="6 7">
    <name type="scientific">Mariprofundus aestuarium</name>
    <dbReference type="NCBI Taxonomy" id="1921086"/>
    <lineage>
        <taxon>Bacteria</taxon>
        <taxon>Pseudomonadati</taxon>
        <taxon>Pseudomonadota</taxon>
        <taxon>Candidatius Mariprofundia</taxon>
        <taxon>Mariprofundales</taxon>
        <taxon>Mariprofundaceae</taxon>
        <taxon>Mariprofundus</taxon>
    </lineage>
</organism>
<dbReference type="GO" id="GO:0005737">
    <property type="term" value="C:cytoplasm"/>
    <property type="evidence" value="ECO:0007669"/>
    <property type="project" value="UniProtKB-SubCell"/>
</dbReference>
<keyword evidence="3 5" id="KW-0808">Transferase</keyword>
<evidence type="ECO:0000256" key="3">
    <source>
        <dbReference type="ARBA" id="ARBA00022679"/>
    </source>
</evidence>
<dbReference type="InterPro" id="IPR050103">
    <property type="entry name" value="Class-III_PLP-dep_AT"/>
</dbReference>
<dbReference type="InterPro" id="IPR004636">
    <property type="entry name" value="AcOrn/SuccOrn_fam"/>
</dbReference>
<comment type="miscellaneous">
    <text evidence="5">May also have succinyldiaminopimelate aminotransferase activity, thus carrying out the corresponding step in lysine biosynthesis.</text>
</comment>
<dbReference type="InterPro" id="IPR049704">
    <property type="entry name" value="Aminotrans_3_PPA_site"/>
</dbReference>
<dbReference type="Proteomes" id="UP000231701">
    <property type="component" value="Chromosome"/>
</dbReference>
<dbReference type="EMBL" id="CP018799">
    <property type="protein sequence ID" value="ATX80836.1"/>
    <property type="molecule type" value="Genomic_DNA"/>
</dbReference>
<dbReference type="UniPathway" id="UPA00068">
    <property type="reaction ID" value="UER00109"/>
</dbReference>
<dbReference type="PANTHER" id="PTHR11986:SF79">
    <property type="entry name" value="ACETYLORNITHINE AMINOTRANSFERASE, MITOCHONDRIAL"/>
    <property type="match status" value="1"/>
</dbReference>
<protein>
    <recommendedName>
        <fullName evidence="5">Acetylornithine aminotransferase</fullName>
        <shortName evidence="5">ACOAT</shortName>
        <ecNumber evidence="5">2.6.1.11</ecNumber>
    </recommendedName>
</protein>